<organism evidence="2 3">
    <name type="scientific">Mesorhabditis belari</name>
    <dbReference type="NCBI Taxonomy" id="2138241"/>
    <lineage>
        <taxon>Eukaryota</taxon>
        <taxon>Metazoa</taxon>
        <taxon>Ecdysozoa</taxon>
        <taxon>Nematoda</taxon>
        <taxon>Chromadorea</taxon>
        <taxon>Rhabditida</taxon>
        <taxon>Rhabditina</taxon>
        <taxon>Rhabditomorpha</taxon>
        <taxon>Rhabditoidea</taxon>
        <taxon>Rhabditidae</taxon>
        <taxon>Mesorhabditinae</taxon>
        <taxon>Mesorhabditis</taxon>
    </lineage>
</organism>
<feature type="transmembrane region" description="Helical" evidence="1">
    <location>
        <begin position="44"/>
        <end position="64"/>
    </location>
</feature>
<keyword evidence="2" id="KW-1185">Reference proteome</keyword>
<dbReference type="WBParaSite" id="MBELARI_LOCUS11401">
    <property type="protein sequence ID" value="MBELARI_LOCUS11401"/>
    <property type="gene ID" value="MBELARI_LOCUS11401"/>
</dbReference>
<accession>A0AAF3EBT1</accession>
<reference evidence="3" key="1">
    <citation type="submission" date="2024-02" db="UniProtKB">
        <authorList>
            <consortium name="WormBaseParasite"/>
        </authorList>
    </citation>
    <scope>IDENTIFICATION</scope>
</reference>
<keyword evidence="1" id="KW-0812">Transmembrane</keyword>
<keyword evidence="1" id="KW-0472">Membrane</keyword>
<protein>
    <submittedName>
        <fullName evidence="3">Uncharacterized protein</fullName>
    </submittedName>
</protein>
<dbReference type="Proteomes" id="UP000887575">
    <property type="component" value="Unassembled WGS sequence"/>
</dbReference>
<dbReference type="AlphaFoldDB" id="A0AAF3EBT1"/>
<evidence type="ECO:0000313" key="2">
    <source>
        <dbReference type="Proteomes" id="UP000887575"/>
    </source>
</evidence>
<evidence type="ECO:0000313" key="3">
    <source>
        <dbReference type="WBParaSite" id="MBELARI_LOCUS11401"/>
    </source>
</evidence>
<name>A0AAF3EBT1_9BILA</name>
<keyword evidence="1" id="KW-1133">Transmembrane helix</keyword>
<proteinExistence type="predicted"/>
<feature type="transmembrane region" description="Helical" evidence="1">
    <location>
        <begin position="98"/>
        <end position="122"/>
    </location>
</feature>
<sequence>MSKTDKIGDCTKMSTTFFYLYFHKRHSISMNQIKKLWADCPEMMVVPVVGTILSTFSCFIYVWGTNFVIQSSIDAFTNPNYSRPYEISFDAYWQVYLYSTYVTSLILCVSVVLNIFAIWVVLKNPKLYLVIRCFLTGENINRLLYTVILLANYFCNDLGRM</sequence>
<evidence type="ECO:0000256" key="1">
    <source>
        <dbReference type="SAM" id="Phobius"/>
    </source>
</evidence>